<protein>
    <recommendedName>
        <fullName evidence="8">5-demethoxyubiquinone hydroxylase, mitochondrial</fullName>
        <shortName evidence="8">DMQ hydroxylase</shortName>
        <ecNumber evidence="8">1.14.99.60</ecNumber>
    </recommendedName>
    <alternativeName>
        <fullName evidence="8">Ubiquinone biosynthesis monooxygenase COQ7</fullName>
    </alternativeName>
</protein>
<proteinExistence type="inferred from homology"/>
<keyword evidence="8" id="KW-0496">Mitochondrion</keyword>
<dbReference type="Pfam" id="PF03232">
    <property type="entry name" value="COQ7"/>
    <property type="match status" value="1"/>
</dbReference>
<evidence type="ECO:0000256" key="1">
    <source>
        <dbReference type="ARBA" id="ARBA00004749"/>
    </source>
</evidence>
<keyword evidence="9" id="KW-1133">Transmembrane helix</keyword>
<dbReference type="InterPro" id="IPR011566">
    <property type="entry name" value="Ubq_synth_Coq7"/>
</dbReference>
<dbReference type="CDD" id="cd01042">
    <property type="entry name" value="DMQH"/>
    <property type="match status" value="1"/>
</dbReference>
<feature type="binding site" evidence="8">
    <location>
        <position position="196"/>
    </location>
    <ligand>
        <name>Fe cation</name>
        <dbReference type="ChEBI" id="CHEBI:24875"/>
        <label>1</label>
    </ligand>
</feature>
<dbReference type="PANTHER" id="PTHR11237">
    <property type="entry name" value="COENZYME Q10 BIOSYNTHESIS PROTEIN 7"/>
    <property type="match status" value="1"/>
</dbReference>
<dbReference type="GO" id="GO:0010468">
    <property type="term" value="P:regulation of gene expression"/>
    <property type="evidence" value="ECO:0007669"/>
    <property type="project" value="TreeGrafter"/>
</dbReference>
<feature type="binding site" evidence="8">
    <location>
        <position position="108"/>
    </location>
    <ligand>
        <name>Fe cation</name>
        <dbReference type="ChEBI" id="CHEBI:24875"/>
        <label>1</label>
    </ligand>
</feature>
<evidence type="ECO:0000256" key="3">
    <source>
        <dbReference type="ARBA" id="ARBA00022723"/>
    </source>
</evidence>
<dbReference type="UniPathway" id="UPA00232"/>
<comment type="similarity">
    <text evidence="8">Belongs to the COQ7 family.</text>
</comment>
<keyword evidence="2 8" id="KW-0831">Ubiquinone biosynthesis</keyword>
<keyword evidence="4 8" id="KW-0560">Oxidoreductase</keyword>
<comment type="subcellular location">
    <subcellularLocation>
        <location evidence="8">Mitochondrion inner membrane</location>
        <topology evidence="8">Peripheral membrane protein</topology>
        <orientation evidence="8">Matrix side</orientation>
    </subcellularLocation>
</comment>
<keyword evidence="3 8" id="KW-0479">Metal-binding</keyword>
<accession>A0A423TXQ5</accession>
<comment type="pathway">
    <text evidence="1 8">Cofactor biosynthesis; ubiquinone biosynthesis.</text>
</comment>
<feature type="binding site" evidence="8">
    <location>
        <position position="83"/>
    </location>
    <ligand>
        <name>Fe cation</name>
        <dbReference type="ChEBI" id="CHEBI:24875"/>
        <label>1</label>
    </ligand>
</feature>
<evidence type="ECO:0000313" key="10">
    <source>
        <dbReference type="EMBL" id="ROT81237.1"/>
    </source>
</evidence>
<evidence type="ECO:0000256" key="5">
    <source>
        <dbReference type="ARBA" id="ARBA00023004"/>
    </source>
</evidence>
<feature type="transmembrane region" description="Helical" evidence="9">
    <location>
        <begin position="28"/>
        <end position="50"/>
    </location>
</feature>
<feature type="binding site" evidence="8">
    <location>
        <position position="199"/>
    </location>
    <ligand>
        <name>Fe cation</name>
        <dbReference type="ChEBI" id="CHEBI:24875"/>
        <label>2</label>
    </ligand>
</feature>
<keyword evidence="9" id="KW-0812">Transmembrane</keyword>
<dbReference type="HAMAP" id="MF_01658">
    <property type="entry name" value="COQ7"/>
    <property type="match status" value="1"/>
</dbReference>
<dbReference type="SUPFAM" id="SSF47240">
    <property type="entry name" value="Ferritin-like"/>
    <property type="match status" value="1"/>
</dbReference>
<dbReference type="GO" id="GO:0006744">
    <property type="term" value="P:ubiquinone biosynthetic process"/>
    <property type="evidence" value="ECO:0007669"/>
    <property type="project" value="UniProtKB-UniRule"/>
</dbReference>
<gene>
    <name evidence="10" type="ORF">C7M84_000022</name>
</gene>
<feature type="binding site" evidence="8">
    <location>
        <position position="108"/>
    </location>
    <ligand>
        <name>Fe cation</name>
        <dbReference type="ChEBI" id="CHEBI:24875"/>
        <label>2</label>
    </ligand>
</feature>
<feature type="binding site" evidence="8">
    <location>
        <position position="160"/>
    </location>
    <ligand>
        <name>Fe cation</name>
        <dbReference type="ChEBI" id="CHEBI:24875"/>
        <label>2</label>
    </ligand>
</feature>
<dbReference type="PANTHER" id="PTHR11237:SF4">
    <property type="entry name" value="5-DEMETHOXYUBIQUINONE HYDROXYLASE, MITOCHONDRIAL"/>
    <property type="match status" value="1"/>
</dbReference>
<dbReference type="InterPro" id="IPR009078">
    <property type="entry name" value="Ferritin-like_SF"/>
</dbReference>
<dbReference type="Proteomes" id="UP000283509">
    <property type="component" value="Unassembled WGS sequence"/>
</dbReference>
<evidence type="ECO:0000256" key="2">
    <source>
        <dbReference type="ARBA" id="ARBA00022688"/>
    </source>
</evidence>
<keyword evidence="7 8" id="KW-0472">Membrane</keyword>
<evidence type="ECO:0000256" key="8">
    <source>
        <dbReference type="HAMAP-Rule" id="MF_03194"/>
    </source>
</evidence>
<dbReference type="AlphaFoldDB" id="A0A423TXQ5"/>
<dbReference type="EC" id="1.14.99.60" evidence="8"/>
<evidence type="ECO:0000256" key="6">
    <source>
        <dbReference type="ARBA" id="ARBA00023033"/>
    </source>
</evidence>
<dbReference type="STRING" id="6689.A0A423TXQ5"/>
<comment type="catalytic activity">
    <reaction evidence="8">
        <text>a 5-methoxy-2-methyl-3-(all-trans-polyprenyl)benzene-1,4-diol + AH2 + O2 = a 3-demethylubiquinol + A + H2O</text>
        <dbReference type="Rhea" id="RHEA:50908"/>
        <dbReference type="Rhea" id="RHEA-COMP:10859"/>
        <dbReference type="Rhea" id="RHEA-COMP:10914"/>
        <dbReference type="ChEBI" id="CHEBI:13193"/>
        <dbReference type="ChEBI" id="CHEBI:15377"/>
        <dbReference type="ChEBI" id="CHEBI:15379"/>
        <dbReference type="ChEBI" id="CHEBI:17499"/>
        <dbReference type="ChEBI" id="CHEBI:84167"/>
        <dbReference type="ChEBI" id="CHEBI:84422"/>
        <dbReference type="EC" id="1.14.99.60"/>
    </reaction>
</comment>
<reference evidence="10 11" key="1">
    <citation type="submission" date="2018-04" db="EMBL/GenBank/DDBJ databases">
        <authorList>
            <person name="Zhang X."/>
            <person name="Yuan J."/>
            <person name="Li F."/>
            <person name="Xiang J."/>
        </authorList>
    </citation>
    <scope>NUCLEOTIDE SEQUENCE [LARGE SCALE GENOMIC DNA]</scope>
    <source>
        <tissue evidence="10">Muscle</tissue>
    </source>
</reference>
<dbReference type="GO" id="GO:2000377">
    <property type="term" value="P:regulation of reactive oxygen species metabolic process"/>
    <property type="evidence" value="ECO:0007669"/>
    <property type="project" value="TreeGrafter"/>
</dbReference>
<sequence>MSKFWTQSSLGCVRTYYLRPALNFGPSATPLVCLVFSLTSPLYLQILNMLQSSLTKSLRLYSTKAARNRQALERIIRVDHAGELGADRIYAGQMAVLGPVIQHMWDQEKEHKAKFEELIPKYRVRPTVLIPIWNVAGFALGAGTALLGKEAAMACTVAVESVITDHYNSQLRELIHNGEEEHKELIEVIKKFRDDEMDHHDTGLAHDAELAPAYKTMSNVIKMGCKAAVWISERI</sequence>
<evidence type="ECO:0000256" key="7">
    <source>
        <dbReference type="ARBA" id="ARBA00023136"/>
    </source>
</evidence>
<evidence type="ECO:0000313" key="11">
    <source>
        <dbReference type="Proteomes" id="UP000283509"/>
    </source>
</evidence>
<dbReference type="GO" id="GO:0031314">
    <property type="term" value="C:extrinsic component of mitochondrial inner membrane"/>
    <property type="evidence" value="ECO:0007669"/>
    <property type="project" value="UniProtKB-UniRule"/>
</dbReference>
<dbReference type="GO" id="GO:0016709">
    <property type="term" value="F:oxidoreductase activity, acting on paired donors, with incorporation or reduction of molecular oxygen, NAD(P)H as one donor, and incorporation of one atom of oxygen"/>
    <property type="evidence" value="ECO:0007669"/>
    <property type="project" value="UniProtKB-UniRule"/>
</dbReference>
<feature type="binding site" evidence="8">
    <location>
        <position position="111"/>
    </location>
    <ligand>
        <name>Fe cation</name>
        <dbReference type="ChEBI" id="CHEBI:24875"/>
        <label>1</label>
    </ligand>
</feature>
<name>A0A423TXQ5_PENVA</name>
<dbReference type="GO" id="GO:0046872">
    <property type="term" value="F:metal ion binding"/>
    <property type="evidence" value="ECO:0007669"/>
    <property type="project" value="UniProtKB-KW"/>
</dbReference>
<dbReference type="OrthoDB" id="275371at2759"/>
<evidence type="ECO:0000256" key="9">
    <source>
        <dbReference type="SAM" id="Phobius"/>
    </source>
</evidence>
<comment type="cofactor">
    <cofactor evidence="8">
        <name>Fe cation</name>
        <dbReference type="ChEBI" id="CHEBI:24875"/>
    </cofactor>
    <text evidence="8">Binds 2 iron ions per subunit.</text>
</comment>
<comment type="function">
    <text evidence="8">Catalyzes the hydroxylation of 2-polyprenyl-3-methyl-6-methoxy-1,4-benzoquinol (DMQH2) during ubiquinone biosynthesis. Has also a structural role in the COQ enzyme complex, stabilizing other COQ polypeptides. Involved in lifespan determination in a ubiquinone-independent manner.</text>
</comment>
<organism evidence="10 11">
    <name type="scientific">Penaeus vannamei</name>
    <name type="common">Whiteleg shrimp</name>
    <name type="synonym">Litopenaeus vannamei</name>
    <dbReference type="NCBI Taxonomy" id="6689"/>
    <lineage>
        <taxon>Eukaryota</taxon>
        <taxon>Metazoa</taxon>
        <taxon>Ecdysozoa</taxon>
        <taxon>Arthropoda</taxon>
        <taxon>Crustacea</taxon>
        <taxon>Multicrustacea</taxon>
        <taxon>Malacostraca</taxon>
        <taxon>Eumalacostraca</taxon>
        <taxon>Eucarida</taxon>
        <taxon>Decapoda</taxon>
        <taxon>Dendrobranchiata</taxon>
        <taxon>Penaeoidea</taxon>
        <taxon>Penaeidae</taxon>
        <taxon>Penaeus</taxon>
    </lineage>
</organism>
<comment type="caution">
    <text evidence="10">The sequence shown here is derived from an EMBL/GenBank/DDBJ whole genome shotgun (WGS) entry which is preliminary data.</text>
</comment>
<keyword evidence="8" id="KW-0999">Mitochondrion inner membrane</keyword>
<keyword evidence="5 8" id="KW-0408">Iron</keyword>
<reference evidence="10 11" key="2">
    <citation type="submission" date="2019-01" db="EMBL/GenBank/DDBJ databases">
        <title>The decoding of complex shrimp genome reveals the adaptation for benthos swimmer, frequently molting mechanism and breeding impact on genome.</title>
        <authorList>
            <person name="Sun Y."/>
            <person name="Gao Y."/>
            <person name="Yu Y."/>
        </authorList>
    </citation>
    <scope>NUCLEOTIDE SEQUENCE [LARGE SCALE GENOMIC DNA]</scope>
    <source>
        <tissue evidence="10">Muscle</tissue>
    </source>
</reference>
<dbReference type="GO" id="GO:0005634">
    <property type="term" value="C:nucleus"/>
    <property type="evidence" value="ECO:0007669"/>
    <property type="project" value="TreeGrafter"/>
</dbReference>
<dbReference type="GO" id="GO:0008682">
    <property type="term" value="F:3-demethoxyubiquinol 3-hydroxylase activity"/>
    <property type="evidence" value="ECO:0007669"/>
    <property type="project" value="UniProtKB-EC"/>
</dbReference>
<dbReference type="GO" id="GO:0008340">
    <property type="term" value="P:determination of adult lifespan"/>
    <property type="evidence" value="ECO:0007669"/>
    <property type="project" value="TreeGrafter"/>
</dbReference>
<feature type="binding site" evidence="8">
    <location>
        <position position="196"/>
    </location>
    <ligand>
        <name>Fe cation</name>
        <dbReference type="ChEBI" id="CHEBI:24875"/>
        <label>2</label>
    </ligand>
</feature>
<evidence type="ECO:0000256" key="4">
    <source>
        <dbReference type="ARBA" id="ARBA00023002"/>
    </source>
</evidence>
<keyword evidence="11" id="KW-1185">Reference proteome</keyword>
<keyword evidence="6 8" id="KW-0503">Monooxygenase</keyword>
<dbReference type="EMBL" id="QCYY01001001">
    <property type="protein sequence ID" value="ROT81237.1"/>
    <property type="molecule type" value="Genomic_DNA"/>
</dbReference>
<comment type="subunit">
    <text evidence="8">Component of a multi-subunit COQ enzyme complex.</text>
</comment>